<dbReference type="GO" id="GO:0016471">
    <property type="term" value="C:vacuolar proton-transporting V-type ATPase complex"/>
    <property type="evidence" value="ECO:0007669"/>
    <property type="project" value="TreeGrafter"/>
</dbReference>
<keyword evidence="6 8" id="KW-0406">Ion transport</keyword>
<feature type="transmembrane region" description="Helical" evidence="8">
    <location>
        <begin position="127"/>
        <end position="151"/>
    </location>
</feature>
<dbReference type="GO" id="GO:0007035">
    <property type="term" value="P:vacuolar acidification"/>
    <property type="evidence" value="ECO:0007669"/>
    <property type="project" value="TreeGrafter"/>
</dbReference>
<dbReference type="GO" id="GO:0033179">
    <property type="term" value="C:proton-transporting V-type ATPase, V0 domain"/>
    <property type="evidence" value="ECO:0007669"/>
    <property type="project" value="InterPro"/>
</dbReference>
<keyword evidence="3 8" id="KW-0813">Transport</keyword>
<organism evidence="9 10">
    <name type="scientific">Ensete ventricosum</name>
    <name type="common">Abyssinian banana</name>
    <name type="synonym">Musa ensete</name>
    <dbReference type="NCBI Taxonomy" id="4639"/>
    <lineage>
        <taxon>Eukaryota</taxon>
        <taxon>Viridiplantae</taxon>
        <taxon>Streptophyta</taxon>
        <taxon>Embryophyta</taxon>
        <taxon>Tracheophyta</taxon>
        <taxon>Spermatophyta</taxon>
        <taxon>Magnoliopsida</taxon>
        <taxon>Liliopsida</taxon>
        <taxon>Zingiberales</taxon>
        <taxon>Musaceae</taxon>
        <taxon>Ensete</taxon>
    </lineage>
</organism>
<keyword evidence="5 8" id="KW-1133">Transmembrane helix</keyword>
<evidence type="ECO:0000313" key="10">
    <source>
        <dbReference type="Proteomes" id="UP000287651"/>
    </source>
</evidence>
<dbReference type="PANTHER" id="PTHR11629">
    <property type="entry name" value="VACUOLAR PROTON ATPASES"/>
    <property type="match status" value="1"/>
</dbReference>
<comment type="caution">
    <text evidence="8">Lacks conserved residue(s) required for the propagation of feature annotation.</text>
</comment>
<evidence type="ECO:0000256" key="7">
    <source>
        <dbReference type="ARBA" id="ARBA00023136"/>
    </source>
</evidence>
<evidence type="ECO:0000256" key="4">
    <source>
        <dbReference type="ARBA" id="ARBA00022692"/>
    </source>
</evidence>
<protein>
    <recommendedName>
        <fullName evidence="8">V-type proton ATPase subunit a</fullName>
    </recommendedName>
</protein>
<dbReference type="GO" id="GO:0051117">
    <property type="term" value="F:ATPase binding"/>
    <property type="evidence" value="ECO:0007669"/>
    <property type="project" value="TreeGrafter"/>
</dbReference>
<dbReference type="EMBL" id="AMZH03006011">
    <property type="protein sequence ID" value="RRT64903.1"/>
    <property type="molecule type" value="Genomic_DNA"/>
</dbReference>
<sequence>MVFLFQAGGFLVAAQNHAVPAETELVESKYSKKDDESLFLLEQSVQPESSSKAGLRFISGIICKSKELTFERMLFRATRGNMFFNQAPAGEQVMDPVSGEMVCIPLPHVARYKEANPAVYSVITFPFLFAVMFGDWGHGLCLLLGSLILILREKKLGSQVVFLA</sequence>
<evidence type="ECO:0000313" key="9">
    <source>
        <dbReference type="EMBL" id="RRT64903.1"/>
    </source>
</evidence>
<comment type="caution">
    <text evidence="9">The sequence shown here is derived from an EMBL/GenBank/DDBJ whole genome shotgun (WGS) entry which is preliminary data.</text>
</comment>
<comment type="function">
    <text evidence="8">Essential component of the vacuolar proton pump (V-ATPase), a multimeric enzyme that catalyzes the translocation of protons across the membranes. Required for assembly and activity of the V-ATPase.</text>
</comment>
<evidence type="ECO:0000256" key="5">
    <source>
        <dbReference type="ARBA" id="ARBA00022989"/>
    </source>
</evidence>
<evidence type="ECO:0000256" key="8">
    <source>
        <dbReference type="RuleBase" id="RU361189"/>
    </source>
</evidence>
<dbReference type="AlphaFoldDB" id="A0A426ZLP4"/>
<evidence type="ECO:0000256" key="2">
    <source>
        <dbReference type="ARBA" id="ARBA00009904"/>
    </source>
</evidence>
<comment type="similarity">
    <text evidence="2 8">Belongs to the V-ATPase 116 kDa subunit family.</text>
</comment>
<evidence type="ECO:0000256" key="6">
    <source>
        <dbReference type="ARBA" id="ARBA00023065"/>
    </source>
</evidence>
<comment type="subcellular location">
    <subcellularLocation>
        <location evidence="1">Membrane</location>
        <topology evidence="1">Multi-pass membrane protein</topology>
    </subcellularLocation>
</comment>
<keyword evidence="7 8" id="KW-0472">Membrane</keyword>
<evidence type="ECO:0000256" key="1">
    <source>
        <dbReference type="ARBA" id="ARBA00004141"/>
    </source>
</evidence>
<evidence type="ECO:0000256" key="3">
    <source>
        <dbReference type="ARBA" id="ARBA00022448"/>
    </source>
</evidence>
<dbReference type="GO" id="GO:0046961">
    <property type="term" value="F:proton-transporting ATPase activity, rotational mechanism"/>
    <property type="evidence" value="ECO:0007669"/>
    <property type="project" value="InterPro"/>
</dbReference>
<accession>A0A426ZLP4</accession>
<keyword evidence="4 8" id="KW-0812">Transmembrane</keyword>
<name>A0A426ZLP4_ENSVE</name>
<dbReference type="Proteomes" id="UP000287651">
    <property type="component" value="Unassembled WGS sequence"/>
</dbReference>
<reference evidence="9 10" key="1">
    <citation type="journal article" date="2014" name="Agronomy (Basel)">
        <title>A Draft Genome Sequence for Ensete ventricosum, the Drought-Tolerant Tree Against Hunger.</title>
        <authorList>
            <person name="Harrison J."/>
            <person name="Moore K.A."/>
            <person name="Paszkiewicz K."/>
            <person name="Jones T."/>
            <person name="Grant M."/>
            <person name="Ambacheew D."/>
            <person name="Muzemil S."/>
            <person name="Studholme D.J."/>
        </authorList>
    </citation>
    <scope>NUCLEOTIDE SEQUENCE [LARGE SCALE GENOMIC DNA]</scope>
</reference>
<dbReference type="Pfam" id="PF01496">
    <property type="entry name" value="V_ATPase_I"/>
    <property type="match status" value="2"/>
</dbReference>
<dbReference type="PANTHER" id="PTHR11629:SF72">
    <property type="entry name" value="V-TYPE PROTON ATPASE SUBUNIT A1"/>
    <property type="match status" value="1"/>
</dbReference>
<proteinExistence type="inferred from homology"/>
<keyword evidence="8" id="KW-0375">Hydrogen ion transport</keyword>
<dbReference type="InterPro" id="IPR002490">
    <property type="entry name" value="V-ATPase_116kDa_su"/>
</dbReference>
<gene>
    <name evidence="9" type="ORF">B296_00036555</name>
</gene>